<keyword evidence="3" id="KW-0547">Nucleotide-binding</keyword>
<organism evidence="6 7">
    <name type="scientific">Bacillus weihaiensis</name>
    <dbReference type="NCBI Taxonomy" id="1547283"/>
    <lineage>
        <taxon>Bacteria</taxon>
        <taxon>Bacillati</taxon>
        <taxon>Bacillota</taxon>
        <taxon>Bacilli</taxon>
        <taxon>Bacillales</taxon>
        <taxon>Bacillaceae</taxon>
        <taxon>Bacillus</taxon>
    </lineage>
</organism>
<dbReference type="PANTHER" id="PTHR43201">
    <property type="entry name" value="ACYL-COA SYNTHETASE"/>
    <property type="match status" value="1"/>
</dbReference>
<dbReference type="PROSITE" id="PS00455">
    <property type="entry name" value="AMP_BINDING"/>
    <property type="match status" value="1"/>
</dbReference>
<evidence type="ECO:0000259" key="4">
    <source>
        <dbReference type="Pfam" id="PF00501"/>
    </source>
</evidence>
<protein>
    <recommendedName>
        <fullName evidence="8">Long-chain fatty acid--CoA ligase</fullName>
    </recommendedName>
</protein>
<dbReference type="SUPFAM" id="SSF56801">
    <property type="entry name" value="Acetyl-CoA synthetase-like"/>
    <property type="match status" value="1"/>
</dbReference>
<evidence type="ECO:0000256" key="3">
    <source>
        <dbReference type="ARBA" id="ARBA00022840"/>
    </source>
</evidence>
<evidence type="ECO:0000313" key="7">
    <source>
        <dbReference type="Proteomes" id="UP000181936"/>
    </source>
</evidence>
<keyword evidence="2" id="KW-0436">Ligase</keyword>
<proteinExistence type="inferred from homology"/>
<keyword evidence="3" id="KW-0067">ATP-binding</keyword>
<dbReference type="OrthoDB" id="9757771at2"/>
<dbReference type="KEGG" id="bwh:A9C19_16910"/>
<dbReference type="InterPro" id="IPR045851">
    <property type="entry name" value="AMP-bd_C_sf"/>
</dbReference>
<feature type="domain" description="AMP-dependent synthetase/ligase" evidence="4">
    <location>
        <begin position="8"/>
        <end position="360"/>
    </location>
</feature>
<keyword evidence="7" id="KW-1185">Reference proteome</keyword>
<dbReference type="AlphaFoldDB" id="A0A1L3MV98"/>
<dbReference type="Pfam" id="PF13193">
    <property type="entry name" value="AMP-binding_C"/>
    <property type="match status" value="1"/>
</dbReference>
<gene>
    <name evidence="6" type="ORF">A9C19_16910</name>
</gene>
<evidence type="ECO:0008006" key="8">
    <source>
        <dbReference type="Google" id="ProtNLM"/>
    </source>
</evidence>
<dbReference type="Pfam" id="PF00501">
    <property type="entry name" value="AMP-binding"/>
    <property type="match status" value="1"/>
</dbReference>
<dbReference type="Gene3D" id="3.40.50.12780">
    <property type="entry name" value="N-terminal domain of ligase-like"/>
    <property type="match status" value="1"/>
</dbReference>
<dbReference type="GO" id="GO:0005524">
    <property type="term" value="F:ATP binding"/>
    <property type="evidence" value="ECO:0007669"/>
    <property type="project" value="UniProtKB-KW"/>
</dbReference>
<dbReference type="STRING" id="1547283.A9C19_16910"/>
<dbReference type="InterPro" id="IPR042099">
    <property type="entry name" value="ANL_N_sf"/>
</dbReference>
<evidence type="ECO:0000313" key="6">
    <source>
        <dbReference type="EMBL" id="APH06271.1"/>
    </source>
</evidence>
<feature type="domain" description="AMP-binding enzyme C-terminal" evidence="5">
    <location>
        <begin position="410"/>
        <end position="485"/>
    </location>
</feature>
<evidence type="ECO:0000259" key="5">
    <source>
        <dbReference type="Pfam" id="PF13193"/>
    </source>
</evidence>
<dbReference type="FunFam" id="3.30.300.30:FF:000008">
    <property type="entry name" value="2,3-dihydroxybenzoate-AMP ligase"/>
    <property type="match status" value="1"/>
</dbReference>
<sequence length="499" mass="56295">MVCGDWLRKRADLSPMNVALVDGTTKEKWTYKELHEQALRWAMFFQDKGLQQGDRVVVVAQNSPIFFEMMFACLKIGCVLTPLNWRLSEAEIREIALHAEPALMVLDDFSLQAFPTLQTLGFQWEPLNRVKEKINTQEFHGLIDESKPKDYLPWLMIYTGGTTGKPKGVVLTERAINWNAYNTIITWGLTEKDTTLTYMPMFHTGGINALSIPLLMAGGTVVVANKFSASEAIQLLHEYTCTIALFVPTMYHMIVEDPLFQKMPFSSMTAFLSGGAPCPHTIYEKFQQRNLPFKEGYGLTEAGPNNFSITPERAHTKVGSVGKPMLLNEVKIVNNEGLEVQTGEVGELIIKGNHMFTEYFRNEKATMETLRNGWLHTGDLAKQDHEGDYFIVGRKKEMIISGGENIYPLEIEQVLIAHPNVREATIIGVKDERWGERVIAYVSVKSPEVITVSTLIEHMRPSLASYKLPKEIVILHELPKTAVGKIDKKRLVESYKIGG</sequence>
<evidence type="ECO:0000256" key="2">
    <source>
        <dbReference type="ARBA" id="ARBA00022598"/>
    </source>
</evidence>
<comment type="similarity">
    <text evidence="1">Belongs to the ATP-dependent AMP-binding enzyme family.</text>
</comment>
<dbReference type="GO" id="GO:0031956">
    <property type="term" value="F:medium-chain fatty acid-CoA ligase activity"/>
    <property type="evidence" value="ECO:0007669"/>
    <property type="project" value="TreeGrafter"/>
</dbReference>
<dbReference type="InterPro" id="IPR020845">
    <property type="entry name" value="AMP-binding_CS"/>
</dbReference>
<name>A0A1L3MV98_9BACI</name>
<dbReference type="GO" id="GO:0006631">
    <property type="term" value="P:fatty acid metabolic process"/>
    <property type="evidence" value="ECO:0007669"/>
    <property type="project" value="TreeGrafter"/>
</dbReference>
<dbReference type="PANTHER" id="PTHR43201:SF5">
    <property type="entry name" value="MEDIUM-CHAIN ACYL-COA LIGASE ACSF2, MITOCHONDRIAL"/>
    <property type="match status" value="1"/>
</dbReference>
<dbReference type="EMBL" id="CP016020">
    <property type="protein sequence ID" value="APH06271.1"/>
    <property type="molecule type" value="Genomic_DNA"/>
</dbReference>
<accession>A0A1L3MV98</accession>
<dbReference type="InterPro" id="IPR025110">
    <property type="entry name" value="AMP-bd_C"/>
</dbReference>
<dbReference type="RefSeq" id="WP_072581071.1">
    <property type="nucleotide sequence ID" value="NZ_CP016020.1"/>
</dbReference>
<evidence type="ECO:0000256" key="1">
    <source>
        <dbReference type="ARBA" id="ARBA00006432"/>
    </source>
</evidence>
<dbReference type="Gene3D" id="3.30.300.30">
    <property type="match status" value="1"/>
</dbReference>
<dbReference type="InterPro" id="IPR000873">
    <property type="entry name" value="AMP-dep_synth/lig_dom"/>
</dbReference>
<reference evidence="6 7" key="1">
    <citation type="journal article" date="2016" name="Sci. Rep.">
        <title>Complete genome sequence and transcriptomic analysis of a novel marine strain Bacillus weihaiensis reveals the mechanism of brown algae degradation.</title>
        <authorList>
            <person name="Zhu Y."/>
            <person name="Chen P."/>
            <person name="Bao Y."/>
            <person name="Men Y."/>
            <person name="Zeng Y."/>
            <person name="Yang J."/>
            <person name="Sun J."/>
            <person name="Sun Y."/>
        </authorList>
    </citation>
    <scope>NUCLEOTIDE SEQUENCE [LARGE SCALE GENOMIC DNA]</scope>
    <source>
        <strain evidence="6 7">Alg07</strain>
    </source>
</reference>
<dbReference type="Proteomes" id="UP000181936">
    <property type="component" value="Chromosome"/>
</dbReference>